<dbReference type="EMBL" id="CM039175">
    <property type="protein sequence ID" value="KAH9735391.1"/>
    <property type="molecule type" value="Genomic_DNA"/>
</dbReference>
<protein>
    <submittedName>
        <fullName evidence="1">Pentatricopeptide repeat-containing protein</fullName>
    </submittedName>
</protein>
<proteinExistence type="predicted"/>
<accession>A0ACB8JRP8</accession>
<gene>
    <name evidence="1" type="ORF">KPL71_017719</name>
</gene>
<dbReference type="Proteomes" id="UP000829398">
    <property type="component" value="Chromosome 6"/>
</dbReference>
<name>A0ACB8JRP8_CITSI</name>
<evidence type="ECO:0000313" key="2">
    <source>
        <dbReference type="Proteomes" id="UP000829398"/>
    </source>
</evidence>
<reference evidence="2" key="1">
    <citation type="journal article" date="2023" name="Hortic. Res.">
        <title>A chromosome-level phased genome enabling allele-level studies in sweet orange: a case study on citrus Huanglongbing tolerance.</title>
        <authorList>
            <person name="Wu B."/>
            <person name="Yu Q."/>
            <person name="Deng Z."/>
            <person name="Duan Y."/>
            <person name="Luo F."/>
            <person name="Gmitter F. Jr."/>
        </authorList>
    </citation>
    <scope>NUCLEOTIDE SEQUENCE [LARGE SCALE GENOMIC DNA]</scope>
    <source>
        <strain evidence="2">cv. Valencia</strain>
    </source>
</reference>
<organism evidence="1 2">
    <name type="scientific">Citrus sinensis</name>
    <name type="common">Sweet orange</name>
    <name type="synonym">Citrus aurantium var. sinensis</name>
    <dbReference type="NCBI Taxonomy" id="2711"/>
    <lineage>
        <taxon>Eukaryota</taxon>
        <taxon>Viridiplantae</taxon>
        <taxon>Streptophyta</taxon>
        <taxon>Embryophyta</taxon>
        <taxon>Tracheophyta</taxon>
        <taxon>Spermatophyta</taxon>
        <taxon>Magnoliopsida</taxon>
        <taxon>eudicotyledons</taxon>
        <taxon>Gunneridae</taxon>
        <taxon>Pentapetalae</taxon>
        <taxon>rosids</taxon>
        <taxon>malvids</taxon>
        <taxon>Sapindales</taxon>
        <taxon>Rutaceae</taxon>
        <taxon>Aurantioideae</taxon>
        <taxon>Citrus</taxon>
    </lineage>
</organism>
<keyword evidence="2" id="KW-1185">Reference proteome</keyword>
<evidence type="ECO:0000313" key="1">
    <source>
        <dbReference type="EMBL" id="KAH9735391.1"/>
    </source>
</evidence>
<comment type="caution">
    <text evidence="1">The sequence shown here is derived from an EMBL/GenBank/DDBJ whole genome shotgun (WGS) entry which is preliminary data.</text>
</comment>
<sequence>MIRNLKTQLRFAFYHSQPFVRSNAQTYFRTEQFSNDYVSSLCKQNLYNEALVAYDFSQNNTNIRIRPSTYAGLISACSSLRSLQLGRKVHDHILLSKCQPDVVLQNHILNMYGKCGSLEDARMGFDKMPQRNVVSWTAMIAGCSQNYQENDAIKLYIQMLQSGVMPGQFTFGSIIKACSGLGSVCLGRQLHAHVIKSEHGSHLIAQNALIAMYTKFDRILDARNVFSGIARKDVTSWGSMIAAFSKLGYELEALCHFNEMLHHGAYQPNEFIFGSVFSACSSLLHYECGRQIHGKCIKFGLGRDTYAGCSLCDMYARCGLLDFARILFNEIDSPDLASWNALIAGVASHSNANEAMSLFSEMRDRELLPDGLTVHSLLCACIGRLTLYQGMQVHSYIIKMGFDSNVPVCNAILTMYAKCSVLCNALLVFKELGKNADSVSWNSIIAACLQHNQAEELFRLFSRMLASQIKPDHITFNDVMGACAKMASLEMVTQLHCYITKTGLAFDVFVMNGLMDIYIKCGSLGSARKLFNFMENPDVVSWSSLILGYAQFGCGDEALKLFTRMRSLGVSPNLVTLVGVLTACSHVGLVEEGLHLYRIMENEYGIIPTREHCSCVVDLLARAGCVHEAEDFINQMACDADIVVWNCGEYFEIDPTNSAALVLLCNIYASSGKWEEVARLRGSMKERGVRKVPGQSWIEIQSKINVFFAEDPSSPLFNKIECSWPTQRFHIKLVSLDSRSEDLKGEYSCVTGKINRPALPGTLSKPHSLNDSQLQLAYVFDYNAVLAAVDLDLRALLKTSLEEIFQGPINPTMNHPSSSCNGLDLLFNYCCCSLLVTSLPLPTATKLAGCQNYIEPMRTQTVSGTGIK</sequence>